<sequence>MLLTLPWLAGCMVGPDYQKPLMALPASWSHSGATQPTQPPELAHWWGRLNDPLLDSLIEEAVAGNLDVASAKARIREARASYRQSTGALLPSTDGSGSSKRSKSSGASTGSSNTAWSYQAGFDATWELDLFGGNRRSAEAARYGVDAAEEDLRNTLLTLIGDVASNYVNLRGYQARIALAQRTASSQRETAEITRNKFEAGAASSLDVANATGQAANTEATIPSLRTSYAEALHRLGVLTGQAPSALESKLKKSKPIPRPKLPIPTGIPAEILNTRPDVRMAERQLAQYTARVGAAEADRFPSVSLLGNIATSGAQIGDLADHSSIAWSFGPSLSIPLFHGGQLAAAADVARAQRDQYFIAYKSSVLNALEEVENAIVGLSQERIRYGKLATSTQAYRQAADLARTLYKSGSSSFLDVLDAERSLYSAEDALLASRVEITQDYIALQKALGGGWDGRVRIDEPEIVDRPKTRPVVFVQH</sequence>
<dbReference type="RefSeq" id="WP_307155465.1">
    <property type="nucleotide sequence ID" value="NZ_JAUSUK010000002.1"/>
</dbReference>
<comment type="caution">
    <text evidence="4">The sequence shown here is derived from an EMBL/GenBank/DDBJ whole genome shotgun (WGS) entry which is preliminary data.</text>
</comment>
<dbReference type="NCBIfam" id="TIGR01845">
    <property type="entry name" value="outer_NodT"/>
    <property type="match status" value="1"/>
</dbReference>
<dbReference type="Gene3D" id="1.20.1600.10">
    <property type="entry name" value="Outer membrane efflux proteins (OEP)"/>
    <property type="match status" value="1"/>
</dbReference>
<evidence type="ECO:0000256" key="3">
    <source>
        <dbReference type="SAM" id="MobiDB-lite"/>
    </source>
</evidence>
<dbReference type="SUPFAM" id="SSF56954">
    <property type="entry name" value="Outer membrane efflux proteins (OEP)"/>
    <property type="match status" value="1"/>
</dbReference>
<dbReference type="PANTHER" id="PTHR30203:SF25">
    <property type="entry name" value="OUTER MEMBRANE PROTEIN-RELATED"/>
    <property type="match status" value="1"/>
</dbReference>
<evidence type="ECO:0000256" key="1">
    <source>
        <dbReference type="ARBA" id="ARBA00007613"/>
    </source>
</evidence>
<keyword evidence="2" id="KW-0564">Palmitate</keyword>
<keyword evidence="2" id="KW-1134">Transmembrane beta strand</keyword>
<gene>
    <name evidence="4" type="ORF">J2R99_003300</name>
</gene>
<feature type="compositionally biased region" description="Low complexity" evidence="3">
    <location>
        <begin position="92"/>
        <end position="112"/>
    </location>
</feature>
<dbReference type="EMBL" id="JAUSUK010000002">
    <property type="protein sequence ID" value="MDQ0327431.1"/>
    <property type="molecule type" value="Genomic_DNA"/>
</dbReference>
<comment type="similarity">
    <text evidence="1 2">Belongs to the outer membrane factor (OMF) (TC 1.B.17) family.</text>
</comment>
<feature type="region of interest" description="Disordered" evidence="3">
    <location>
        <begin position="86"/>
        <end position="113"/>
    </location>
</feature>
<dbReference type="InterPro" id="IPR010131">
    <property type="entry name" value="MdtP/NodT-like"/>
</dbReference>
<evidence type="ECO:0000256" key="2">
    <source>
        <dbReference type="RuleBase" id="RU362097"/>
    </source>
</evidence>
<dbReference type="InterPro" id="IPR003423">
    <property type="entry name" value="OMP_efflux"/>
</dbReference>
<name>A0ABU0CA71_9BRAD</name>
<proteinExistence type="inferred from homology"/>
<evidence type="ECO:0000313" key="4">
    <source>
        <dbReference type="EMBL" id="MDQ0327431.1"/>
    </source>
</evidence>
<comment type="subcellular location">
    <subcellularLocation>
        <location evidence="2">Cell membrane</location>
        <topology evidence="2">Lipid-anchor</topology>
    </subcellularLocation>
</comment>
<dbReference type="PANTHER" id="PTHR30203">
    <property type="entry name" value="OUTER MEMBRANE CATION EFFLUX PROTEIN"/>
    <property type="match status" value="1"/>
</dbReference>
<keyword evidence="2" id="KW-0472">Membrane</keyword>
<dbReference type="Proteomes" id="UP001230253">
    <property type="component" value="Unassembled WGS sequence"/>
</dbReference>
<reference evidence="4 5" key="1">
    <citation type="submission" date="2023-07" db="EMBL/GenBank/DDBJ databases">
        <title>Genomic Encyclopedia of Type Strains, Phase IV (KMG-IV): sequencing the most valuable type-strain genomes for metagenomic binning, comparative biology and taxonomic classification.</title>
        <authorList>
            <person name="Goeker M."/>
        </authorList>
    </citation>
    <scope>NUCLEOTIDE SEQUENCE [LARGE SCALE GENOMIC DNA]</scope>
    <source>
        <strain evidence="4 5">DSM 11549</strain>
    </source>
</reference>
<evidence type="ECO:0000313" key="5">
    <source>
        <dbReference type="Proteomes" id="UP001230253"/>
    </source>
</evidence>
<protein>
    <submittedName>
        <fullName evidence="4">NodT family efflux transporter outer membrane factor (OMF) lipoprotein</fullName>
    </submittedName>
</protein>
<keyword evidence="5" id="KW-1185">Reference proteome</keyword>
<keyword evidence="2" id="KW-0812">Transmembrane</keyword>
<keyword evidence="2 4" id="KW-0449">Lipoprotein</keyword>
<dbReference type="Pfam" id="PF02321">
    <property type="entry name" value="OEP"/>
    <property type="match status" value="2"/>
</dbReference>
<dbReference type="Gene3D" id="2.20.200.10">
    <property type="entry name" value="Outer membrane efflux proteins (OEP)"/>
    <property type="match status" value="1"/>
</dbReference>
<accession>A0ABU0CA71</accession>
<organism evidence="4 5">
    <name type="scientific">Rhodopseudomonas julia</name>
    <dbReference type="NCBI Taxonomy" id="200617"/>
    <lineage>
        <taxon>Bacteria</taxon>
        <taxon>Pseudomonadati</taxon>
        <taxon>Pseudomonadota</taxon>
        <taxon>Alphaproteobacteria</taxon>
        <taxon>Hyphomicrobiales</taxon>
        <taxon>Nitrobacteraceae</taxon>
        <taxon>Rhodopseudomonas</taxon>
    </lineage>
</organism>